<keyword evidence="6" id="KW-0732">Signal</keyword>
<evidence type="ECO:0000256" key="1">
    <source>
        <dbReference type="ARBA" id="ARBA00004479"/>
    </source>
</evidence>
<evidence type="ECO:0000256" key="4">
    <source>
        <dbReference type="ARBA" id="ARBA00023180"/>
    </source>
</evidence>
<dbReference type="OrthoDB" id="6159398at2759"/>
<dbReference type="InterPro" id="IPR013783">
    <property type="entry name" value="Ig-like_fold"/>
</dbReference>
<keyword evidence="4" id="KW-0325">Glycoprotein</keyword>
<proteinExistence type="predicted"/>
<comment type="caution">
    <text evidence="8">The sequence shown here is derived from an EMBL/GenBank/DDBJ whole genome shotgun (WGS) entry which is preliminary data.</text>
</comment>
<dbReference type="GO" id="GO:0098609">
    <property type="term" value="P:cell-cell adhesion"/>
    <property type="evidence" value="ECO:0007669"/>
    <property type="project" value="TreeGrafter"/>
</dbReference>
<dbReference type="PANTHER" id="PTHR11640:SF31">
    <property type="entry name" value="IRREGULAR CHIASM C-ROUGHEST PROTEIN-RELATED"/>
    <property type="match status" value="1"/>
</dbReference>
<evidence type="ECO:0000256" key="3">
    <source>
        <dbReference type="ARBA" id="ARBA00023157"/>
    </source>
</evidence>
<name>A0A9Q1CQ40_HOLLE</name>
<gene>
    <name evidence="8" type="ORF">HOLleu_00908</name>
</gene>
<feature type="signal peptide" evidence="6">
    <location>
        <begin position="1"/>
        <end position="20"/>
    </location>
</feature>
<reference evidence="8" key="1">
    <citation type="submission" date="2021-10" db="EMBL/GenBank/DDBJ databases">
        <title>Tropical sea cucumber genome reveals ecological adaptation and Cuvierian tubules defense mechanism.</title>
        <authorList>
            <person name="Chen T."/>
        </authorList>
    </citation>
    <scope>NUCLEOTIDE SEQUENCE</scope>
    <source>
        <strain evidence="8">Nanhai2018</strain>
        <tissue evidence="8">Muscle</tissue>
    </source>
</reference>
<evidence type="ECO:0000256" key="2">
    <source>
        <dbReference type="ARBA" id="ARBA00023136"/>
    </source>
</evidence>
<evidence type="ECO:0000259" key="7">
    <source>
        <dbReference type="PROSITE" id="PS50835"/>
    </source>
</evidence>
<dbReference type="Proteomes" id="UP001152320">
    <property type="component" value="Chromosome 1"/>
</dbReference>
<dbReference type="PANTHER" id="PTHR11640">
    <property type="entry name" value="NEPHRIN"/>
    <property type="match status" value="1"/>
</dbReference>
<comment type="subcellular location">
    <subcellularLocation>
        <location evidence="1">Membrane</location>
        <topology evidence="1">Single-pass type I membrane protein</topology>
    </subcellularLocation>
</comment>
<evidence type="ECO:0000313" key="8">
    <source>
        <dbReference type="EMBL" id="KAJ8048549.1"/>
    </source>
</evidence>
<dbReference type="Gene3D" id="2.60.40.10">
    <property type="entry name" value="Immunoglobulins"/>
    <property type="match status" value="2"/>
</dbReference>
<dbReference type="GO" id="GO:0050839">
    <property type="term" value="F:cell adhesion molecule binding"/>
    <property type="evidence" value="ECO:0007669"/>
    <property type="project" value="TreeGrafter"/>
</dbReference>
<feature type="domain" description="Ig-like" evidence="7">
    <location>
        <begin position="221"/>
        <end position="318"/>
    </location>
</feature>
<dbReference type="AlphaFoldDB" id="A0A9Q1CQ40"/>
<dbReference type="PROSITE" id="PS50835">
    <property type="entry name" value="IG_LIKE"/>
    <property type="match status" value="2"/>
</dbReference>
<dbReference type="InterPro" id="IPR007110">
    <property type="entry name" value="Ig-like_dom"/>
</dbReference>
<accession>A0A9Q1CQ40</accession>
<dbReference type="InterPro" id="IPR036179">
    <property type="entry name" value="Ig-like_dom_sf"/>
</dbReference>
<sequence>MHYFLALLKVLSLFLGVIQASERKQNWTIGVCDSVLFSCNSRLPQNRIWEHESNVLFNDKLKLDFDLDHVKLLENYSMLIEEVTLPHEGIYRCLQDGRIITEIVLRVEVPPKMFLTMNELQNVTKISVEAGTDVTLFCHAVGALPHVNLSWTIDSESSDHNASNFTVKVGTEYQGRQLFDSVSAHTVKLTRRTGIISCRSTTASGLGNRELNLPYSTFVNPKMYISIEGIGGFHGIPVAANQPVQLVCNASAARPKSYIIWLINNQPIKSLEGVNETTSFITKDDATFDIVSTVWYRPKTSNGSITCASQFESIKEITRTSATYLTYGKTVLKNVTQTYSVQLFCKEIY</sequence>
<evidence type="ECO:0000256" key="5">
    <source>
        <dbReference type="ARBA" id="ARBA00023319"/>
    </source>
</evidence>
<keyword evidence="9" id="KW-1185">Reference proteome</keyword>
<dbReference type="InterPro" id="IPR051275">
    <property type="entry name" value="Cell_adhesion_signaling"/>
</dbReference>
<organism evidence="8 9">
    <name type="scientific">Holothuria leucospilota</name>
    <name type="common">Black long sea cucumber</name>
    <name type="synonym">Mertensiothuria leucospilota</name>
    <dbReference type="NCBI Taxonomy" id="206669"/>
    <lineage>
        <taxon>Eukaryota</taxon>
        <taxon>Metazoa</taxon>
        <taxon>Echinodermata</taxon>
        <taxon>Eleutherozoa</taxon>
        <taxon>Echinozoa</taxon>
        <taxon>Holothuroidea</taxon>
        <taxon>Aspidochirotacea</taxon>
        <taxon>Aspidochirotida</taxon>
        <taxon>Holothuriidae</taxon>
        <taxon>Holothuria</taxon>
    </lineage>
</organism>
<evidence type="ECO:0000256" key="6">
    <source>
        <dbReference type="SAM" id="SignalP"/>
    </source>
</evidence>
<feature type="chain" id="PRO_5040240135" evidence="6">
    <location>
        <begin position="21"/>
        <end position="349"/>
    </location>
</feature>
<keyword evidence="2" id="KW-0472">Membrane</keyword>
<dbReference type="GO" id="GO:0005886">
    <property type="term" value="C:plasma membrane"/>
    <property type="evidence" value="ECO:0007669"/>
    <property type="project" value="TreeGrafter"/>
</dbReference>
<keyword evidence="3" id="KW-1015">Disulfide bond</keyword>
<feature type="domain" description="Ig-like" evidence="7">
    <location>
        <begin position="111"/>
        <end position="214"/>
    </location>
</feature>
<dbReference type="GO" id="GO:0005911">
    <property type="term" value="C:cell-cell junction"/>
    <property type="evidence" value="ECO:0007669"/>
    <property type="project" value="TreeGrafter"/>
</dbReference>
<protein>
    <submittedName>
        <fullName evidence="8">Neural cell adhesion molecule 1</fullName>
    </submittedName>
</protein>
<dbReference type="SUPFAM" id="SSF48726">
    <property type="entry name" value="Immunoglobulin"/>
    <property type="match status" value="3"/>
</dbReference>
<keyword evidence="5" id="KW-0393">Immunoglobulin domain</keyword>
<dbReference type="EMBL" id="JAIZAY010000001">
    <property type="protein sequence ID" value="KAJ8048549.1"/>
    <property type="molecule type" value="Genomic_DNA"/>
</dbReference>
<evidence type="ECO:0000313" key="9">
    <source>
        <dbReference type="Proteomes" id="UP001152320"/>
    </source>
</evidence>